<evidence type="ECO:0000313" key="3">
    <source>
        <dbReference type="Proteomes" id="UP000829364"/>
    </source>
</evidence>
<dbReference type="KEGG" id="ptkz:JDV02_005553"/>
<accession>A0A9Q8VC13</accession>
<evidence type="ECO:0000256" key="1">
    <source>
        <dbReference type="SAM" id="MobiDB-lite"/>
    </source>
</evidence>
<name>A0A9Q8VC13_9HYPO</name>
<organism evidence="2 3">
    <name type="scientific">Purpureocillium takamizusanense</name>
    <dbReference type="NCBI Taxonomy" id="2060973"/>
    <lineage>
        <taxon>Eukaryota</taxon>
        <taxon>Fungi</taxon>
        <taxon>Dikarya</taxon>
        <taxon>Ascomycota</taxon>
        <taxon>Pezizomycotina</taxon>
        <taxon>Sordariomycetes</taxon>
        <taxon>Hypocreomycetidae</taxon>
        <taxon>Hypocreales</taxon>
        <taxon>Ophiocordycipitaceae</taxon>
        <taxon>Purpureocillium</taxon>
    </lineage>
</organism>
<protein>
    <submittedName>
        <fullName evidence="2">Uncharacterized protein</fullName>
    </submittedName>
</protein>
<keyword evidence="3" id="KW-1185">Reference proteome</keyword>
<evidence type="ECO:0000313" key="2">
    <source>
        <dbReference type="EMBL" id="UNI19367.1"/>
    </source>
</evidence>
<reference evidence="2" key="1">
    <citation type="submission" date="2021-11" db="EMBL/GenBank/DDBJ databases">
        <title>Purpureocillium_takamizusanense_genome.</title>
        <authorList>
            <person name="Nguyen N.-H."/>
        </authorList>
    </citation>
    <scope>NUCLEOTIDE SEQUENCE</scope>
    <source>
        <strain evidence="2">PT3</strain>
    </source>
</reference>
<dbReference type="EMBL" id="CP086357">
    <property type="protein sequence ID" value="UNI19367.1"/>
    <property type="molecule type" value="Genomic_DNA"/>
</dbReference>
<feature type="compositionally biased region" description="Gly residues" evidence="1">
    <location>
        <begin position="10"/>
        <end position="21"/>
    </location>
</feature>
<dbReference type="Proteomes" id="UP000829364">
    <property type="component" value="Chromosome 4"/>
</dbReference>
<dbReference type="GeneID" id="72067502"/>
<feature type="region of interest" description="Disordered" evidence="1">
    <location>
        <begin position="1"/>
        <end position="64"/>
    </location>
</feature>
<sequence>MKKASRGEHGGGGGGGGGSGAAGVRQRHHDGVSGGHAALGSRHGCRHRAGPARTRTSTAPMSRYCTEPTDMHVFGPAGAAAEAHETDKGASAVGRS</sequence>
<proteinExistence type="predicted"/>
<dbReference type="RefSeq" id="XP_047842848.1">
    <property type="nucleotide sequence ID" value="XM_047986864.1"/>
</dbReference>
<feature type="region of interest" description="Disordered" evidence="1">
    <location>
        <begin position="76"/>
        <end position="96"/>
    </location>
</feature>
<dbReference type="AlphaFoldDB" id="A0A9Q8VC13"/>
<gene>
    <name evidence="2" type="ORF">JDV02_005553</name>
</gene>